<sequence length="93" mass="10247">MKAAVPLSFSLLRSNGGTKKSNRTYRERATARGLRLSVLVLGDELSTKVSLSLSRNRIVSLRTSFTSRSDELIFLVILLGCCERKVMISRGSA</sequence>
<dbReference type="Proteomes" id="UP001558613">
    <property type="component" value="Unassembled WGS sequence"/>
</dbReference>
<evidence type="ECO:0000313" key="2">
    <source>
        <dbReference type="Proteomes" id="UP001558613"/>
    </source>
</evidence>
<accession>A0ABR3NLC5</accession>
<evidence type="ECO:0000313" key="1">
    <source>
        <dbReference type="EMBL" id="KAL1277798.1"/>
    </source>
</evidence>
<reference evidence="1 2" key="1">
    <citation type="submission" date="2023-09" db="EMBL/GenBank/DDBJ databases">
        <authorList>
            <person name="Wang M."/>
        </authorList>
    </citation>
    <scope>NUCLEOTIDE SEQUENCE [LARGE SCALE GENOMIC DNA]</scope>
    <source>
        <strain evidence="1">GT-2023</strain>
        <tissue evidence="1">Liver</tissue>
    </source>
</reference>
<keyword evidence="2" id="KW-1185">Reference proteome</keyword>
<organism evidence="1 2">
    <name type="scientific">Cirrhinus molitorella</name>
    <name type="common">mud carp</name>
    <dbReference type="NCBI Taxonomy" id="172907"/>
    <lineage>
        <taxon>Eukaryota</taxon>
        <taxon>Metazoa</taxon>
        <taxon>Chordata</taxon>
        <taxon>Craniata</taxon>
        <taxon>Vertebrata</taxon>
        <taxon>Euteleostomi</taxon>
        <taxon>Actinopterygii</taxon>
        <taxon>Neopterygii</taxon>
        <taxon>Teleostei</taxon>
        <taxon>Ostariophysi</taxon>
        <taxon>Cypriniformes</taxon>
        <taxon>Cyprinidae</taxon>
        <taxon>Labeoninae</taxon>
        <taxon>Labeonini</taxon>
        <taxon>Cirrhinus</taxon>
    </lineage>
</organism>
<comment type="caution">
    <text evidence="1">The sequence shown here is derived from an EMBL/GenBank/DDBJ whole genome shotgun (WGS) entry which is preliminary data.</text>
</comment>
<name>A0ABR3NLC5_9TELE</name>
<proteinExistence type="predicted"/>
<protein>
    <submittedName>
        <fullName evidence="1">Uncharacterized protein</fullName>
    </submittedName>
</protein>
<gene>
    <name evidence="1" type="ORF">QQF64_024471</name>
</gene>
<dbReference type="EMBL" id="JAYMGO010000003">
    <property type="protein sequence ID" value="KAL1277798.1"/>
    <property type="molecule type" value="Genomic_DNA"/>
</dbReference>